<dbReference type="Pfam" id="PF12896">
    <property type="entry name" value="ANAPC4"/>
    <property type="match status" value="1"/>
</dbReference>
<organism evidence="8 9">
    <name type="scientific">Cyclotella cryptica</name>
    <dbReference type="NCBI Taxonomy" id="29204"/>
    <lineage>
        <taxon>Eukaryota</taxon>
        <taxon>Sar</taxon>
        <taxon>Stramenopiles</taxon>
        <taxon>Ochrophyta</taxon>
        <taxon>Bacillariophyta</taxon>
        <taxon>Coscinodiscophyceae</taxon>
        <taxon>Thalassiosirophycidae</taxon>
        <taxon>Stephanodiscales</taxon>
        <taxon>Stephanodiscaceae</taxon>
        <taxon>Cyclotella</taxon>
    </lineage>
</organism>
<dbReference type="PANTHER" id="PTHR13260">
    <property type="entry name" value="ANAPHASE PROMOTING COMPLEX SUBUNIT 4 APC4"/>
    <property type="match status" value="1"/>
</dbReference>
<keyword evidence="2" id="KW-0132">Cell division</keyword>
<dbReference type="PANTHER" id="PTHR13260:SF0">
    <property type="entry name" value="ANAPHASE-PROMOTING COMPLEX SUBUNIT 4"/>
    <property type="match status" value="1"/>
</dbReference>
<dbReference type="InterPro" id="IPR036322">
    <property type="entry name" value="WD40_repeat_dom_sf"/>
</dbReference>
<evidence type="ECO:0000313" key="9">
    <source>
        <dbReference type="Proteomes" id="UP001516023"/>
    </source>
</evidence>
<feature type="domain" description="Anaphase-promoting complex subunit 4 long" evidence="7">
    <location>
        <begin position="448"/>
        <end position="660"/>
    </location>
</feature>
<evidence type="ECO:0000256" key="4">
    <source>
        <dbReference type="ARBA" id="ARBA00022786"/>
    </source>
</evidence>
<feature type="region of interest" description="Disordered" evidence="6">
    <location>
        <begin position="157"/>
        <end position="176"/>
    </location>
</feature>
<reference evidence="8 9" key="1">
    <citation type="journal article" date="2020" name="G3 (Bethesda)">
        <title>Improved Reference Genome for Cyclotella cryptica CCMP332, a Model for Cell Wall Morphogenesis, Salinity Adaptation, and Lipid Production in Diatoms (Bacillariophyta).</title>
        <authorList>
            <person name="Roberts W.R."/>
            <person name="Downey K.M."/>
            <person name="Ruck E.C."/>
            <person name="Traller J.C."/>
            <person name="Alverson A.J."/>
        </authorList>
    </citation>
    <scope>NUCLEOTIDE SEQUENCE [LARGE SCALE GENOMIC DNA]</scope>
    <source>
        <strain evidence="8 9">CCMP332</strain>
    </source>
</reference>
<sequence>MTSLVSRQESMEELESSNDGYDESSAHPNHFTPIQSKRFRRPIRCWSLCPSMDLVALGTGGNDVKNTSGSPLKRRGGERLLVNDVDGLAVAETVAVHRIVSWQRLLSLGLDKLTSVYQDDLEGDFGGQDEDIDWDLAEDGCGPLFPSSDKWIVPASIHDPGDQSEEKTEHNKTRGSTSICWSPDGRCVAIGLYDGGVLLHNVEPAASKADDPAVDDGEMNQRPMHVIRTSHQIVSPLLSNDNLNDARDESQKRSIAFSPRVTRSMAAKKERLKGDNDTCSSGMKSIKCDASSKPKVKMQESHSSAVIGLAWKCASSYHSSWELSDSEWESRESWRHLSQFIDRGKQFLPAESYADENYSMGAAGLGQINMFSPLAHLNVLWVATRRELHWFLQSQYRILTNSLDFSLGFSMTSVDVVSSPNMSSVLCVAQGESRDVSRAKVFSSEVKIFSCPLLESKRFDLQILAAAHQSIFSRMRSVKQGIESAVNSWVSALRPLDAKFQRLFQLFCNYNVTKSEFEVGSASISIREELLRFILSGRSTVVGDASNALDQFFTRPDMHDQLLIKEANGIKASIGSIEAKLSSSVQSQIRAIVYEIEELYGLVRAQECTVTDSILIEPDMALRLYSSSRILFLTFERFIAHVVKARSRLNDFLAWIRGTATEIRARGTAADSIQRQHARDRRCPHGVVCRITDILSKPILSPCHGVTDLKLDHRKLTECIIGVPLSDSLAAYSIPSKKEKDYPDGGGTVKSALQQTFEIAAALFDQPRSVFSRSLCAMDMTFEVRHSIIALHTRIGVGSESPSCDGYFSPRINGDLSLLLCPYWVLVVRTITLTPGADALEINAIPSYVLDTASEANDRPASSNAPLVCLQAHLRIPNGCEVASLAFYSGNNLLSPNLDIDVGLKEEKQSLGLIMKQKRDNSVIEELWKIQYDNVLFEVCDLKVTSHEVRIATSINRDNFSTLSPTQVDDDNIDIKKRLICTRDSSIESQTSQLGLCGSRGTGGVLTFGPLSALEIFDLEEDEDADDEGDEESCQVEEED</sequence>
<dbReference type="EMBL" id="JABMIG020000176">
    <property type="protein sequence ID" value="KAL3787360.1"/>
    <property type="molecule type" value="Genomic_DNA"/>
</dbReference>
<accession>A0ABD3PGX8</accession>
<keyword evidence="5" id="KW-0131">Cell cycle</keyword>
<dbReference type="InterPro" id="IPR024789">
    <property type="entry name" value="APC4"/>
</dbReference>
<keyword evidence="9" id="KW-1185">Reference proteome</keyword>
<evidence type="ECO:0000313" key="8">
    <source>
        <dbReference type="EMBL" id="KAL3787360.1"/>
    </source>
</evidence>
<evidence type="ECO:0000259" key="7">
    <source>
        <dbReference type="Pfam" id="PF12896"/>
    </source>
</evidence>
<dbReference type="InterPro" id="IPR024790">
    <property type="entry name" value="APC4_long_dom"/>
</dbReference>
<proteinExistence type="predicted"/>
<evidence type="ECO:0000256" key="6">
    <source>
        <dbReference type="SAM" id="MobiDB-lite"/>
    </source>
</evidence>
<evidence type="ECO:0000256" key="2">
    <source>
        <dbReference type="ARBA" id="ARBA00022618"/>
    </source>
</evidence>
<dbReference type="AlphaFoldDB" id="A0ABD3PGX8"/>
<gene>
    <name evidence="8" type="ORF">HJC23_004385</name>
</gene>
<evidence type="ECO:0000256" key="1">
    <source>
        <dbReference type="ARBA" id="ARBA00016067"/>
    </source>
</evidence>
<evidence type="ECO:0000256" key="5">
    <source>
        <dbReference type="ARBA" id="ARBA00023306"/>
    </source>
</evidence>
<keyword evidence="4" id="KW-0833">Ubl conjugation pathway</keyword>
<dbReference type="SUPFAM" id="SSF50978">
    <property type="entry name" value="WD40 repeat-like"/>
    <property type="match status" value="1"/>
</dbReference>
<feature type="compositionally biased region" description="Acidic residues" evidence="6">
    <location>
        <begin position="11"/>
        <end position="22"/>
    </location>
</feature>
<feature type="region of interest" description="Disordered" evidence="6">
    <location>
        <begin position="1020"/>
        <end position="1040"/>
    </location>
</feature>
<comment type="caution">
    <text evidence="8">The sequence shown here is derived from an EMBL/GenBank/DDBJ whole genome shotgun (WGS) entry which is preliminary data.</text>
</comment>
<feature type="region of interest" description="Disordered" evidence="6">
    <location>
        <begin position="1"/>
        <end position="33"/>
    </location>
</feature>
<evidence type="ECO:0000256" key="3">
    <source>
        <dbReference type="ARBA" id="ARBA00022776"/>
    </source>
</evidence>
<name>A0ABD3PGX8_9STRA</name>
<protein>
    <recommendedName>
        <fullName evidence="1">Anaphase-promoting complex subunit 4</fullName>
    </recommendedName>
</protein>
<keyword evidence="3" id="KW-0498">Mitosis</keyword>
<feature type="compositionally biased region" description="Basic and acidic residues" evidence="6">
    <location>
        <begin position="159"/>
        <end position="172"/>
    </location>
</feature>
<dbReference type="GO" id="GO:0051301">
    <property type="term" value="P:cell division"/>
    <property type="evidence" value="ECO:0007669"/>
    <property type="project" value="UniProtKB-KW"/>
</dbReference>
<dbReference type="Proteomes" id="UP001516023">
    <property type="component" value="Unassembled WGS sequence"/>
</dbReference>